<evidence type="ECO:0000313" key="1">
    <source>
        <dbReference type="EMBL" id="KAK7097981.1"/>
    </source>
</evidence>
<dbReference type="InterPro" id="IPR043136">
    <property type="entry name" value="B30.2/SPRY_sf"/>
</dbReference>
<gene>
    <name evidence="1" type="ORF">V1264_004877</name>
</gene>
<comment type="caution">
    <text evidence="1">The sequence shown here is derived from an EMBL/GenBank/DDBJ whole genome shotgun (WGS) entry which is preliminary data.</text>
</comment>
<dbReference type="AlphaFoldDB" id="A0AAN9G7C8"/>
<name>A0AAN9G7C8_9CAEN</name>
<dbReference type="EMBL" id="JBAMIC010000013">
    <property type="protein sequence ID" value="KAK7097981.1"/>
    <property type="molecule type" value="Genomic_DNA"/>
</dbReference>
<keyword evidence="2" id="KW-1185">Reference proteome</keyword>
<proteinExistence type="predicted"/>
<dbReference type="Gene3D" id="2.60.120.920">
    <property type="match status" value="1"/>
</dbReference>
<organism evidence="1 2">
    <name type="scientific">Littorina saxatilis</name>
    <dbReference type="NCBI Taxonomy" id="31220"/>
    <lineage>
        <taxon>Eukaryota</taxon>
        <taxon>Metazoa</taxon>
        <taxon>Spiralia</taxon>
        <taxon>Lophotrochozoa</taxon>
        <taxon>Mollusca</taxon>
        <taxon>Gastropoda</taxon>
        <taxon>Caenogastropoda</taxon>
        <taxon>Littorinimorpha</taxon>
        <taxon>Littorinoidea</taxon>
        <taxon>Littorinidae</taxon>
        <taxon>Littorina</taxon>
    </lineage>
</organism>
<evidence type="ECO:0008006" key="3">
    <source>
        <dbReference type="Google" id="ProtNLM"/>
    </source>
</evidence>
<dbReference type="Proteomes" id="UP001374579">
    <property type="component" value="Unassembled WGS sequence"/>
</dbReference>
<sequence>MHSDKPQQQPHGGIITTMHEMSENVMYAIRLNRAEDFKRKGQHLPCGVVVKSTVGRQDTARWGWDSAVVLSDAVYDRGQKKDGSALGDKLVGLPTGSEVGVMIDSLRRLRLFINEKDVITISDVTIPYSPCYAFFDIDWGYTQVSTLPPKQVQKKCQPTGDVTFFQ</sequence>
<reference evidence="1 2" key="1">
    <citation type="submission" date="2024-02" db="EMBL/GenBank/DDBJ databases">
        <title>Chromosome-scale genome assembly of the rough periwinkle Littorina saxatilis.</title>
        <authorList>
            <person name="De Jode A."/>
            <person name="Faria R."/>
            <person name="Formenti G."/>
            <person name="Sims Y."/>
            <person name="Smith T.P."/>
            <person name="Tracey A."/>
            <person name="Wood J.M.D."/>
            <person name="Zagrodzka Z.B."/>
            <person name="Johannesson K."/>
            <person name="Butlin R.K."/>
            <person name="Leder E.H."/>
        </authorList>
    </citation>
    <scope>NUCLEOTIDE SEQUENCE [LARGE SCALE GENOMIC DNA]</scope>
    <source>
        <strain evidence="1">Snail1</strain>
        <tissue evidence="1">Muscle</tissue>
    </source>
</reference>
<accession>A0AAN9G7C8</accession>
<evidence type="ECO:0000313" key="2">
    <source>
        <dbReference type="Proteomes" id="UP001374579"/>
    </source>
</evidence>
<protein>
    <recommendedName>
        <fullName evidence="3">SPRY domain-containing protein</fullName>
    </recommendedName>
</protein>